<reference evidence="1 3" key="1">
    <citation type="journal article" date="2020" name="Stud. Mycol.">
        <title>101 Dothideomycetes genomes: a test case for predicting lifestyles and emergence of pathogens.</title>
        <authorList>
            <person name="Haridas S."/>
            <person name="Albert R."/>
            <person name="Binder M."/>
            <person name="Bloem J."/>
            <person name="Labutti K."/>
            <person name="Salamov A."/>
            <person name="Andreopoulos B."/>
            <person name="Baker S."/>
            <person name="Barry K."/>
            <person name="Bills G."/>
            <person name="Bluhm B."/>
            <person name="Cannon C."/>
            <person name="Castanera R."/>
            <person name="Culley D."/>
            <person name="Daum C."/>
            <person name="Ezra D."/>
            <person name="Gonzalez J."/>
            <person name="Henrissat B."/>
            <person name="Kuo A."/>
            <person name="Liang C."/>
            <person name="Lipzen A."/>
            <person name="Lutzoni F."/>
            <person name="Magnuson J."/>
            <person name="Mondo S."/>
            <person name="Nolan M."/>
            <person name="Ohm R."/>
            <person name="Pangilinan J."/>
            <person name="Park H.-J."/>
            <person name="Ramirez L."/>
            <person name="Alfaro M."/>
            <person name="Sun H."/>
            <person name="Tritt A."/>
            <person name="Yoshinaga Y."/>
            <person name="Zwiers L.-H."/>
            <person name="Turgeon B."/>
            <person name="Goodwin S."/>
            <person name="Spatafora J."/>
            <person name="Crous P."/>
            <person name="Grigoriev I."/>
        </authorList>
    </citation>
    <scope>NUCLEOTIDE SEQUENCE</scope>
    <source>
        <strain evidence="1 3">CBS 304.34</strain>
    </source>
</reference>
<sequence length="176" mass="19623">MQAEVTPNSSTSSSRRAQSAGSIDEEIEIAISDVQYLLILNNEVNFLLDIKVEGDAPTLVLVYTTAAGQEVTKSALRKFRTDALERDDVSQPSFYRNFVFYGGKKADISLEPNAQDELAVWNVETLTFVASNPAAEVAPEPYVVLRGKTWQPWRIYYDFNACFMTSFKPSPEAPGR</sequence>
<evidence type="ECO:0000313" key="2">
    <source>
        <dbReference type="Proteomes" id="UP000504636"/>
    </source>
</evidence>
<dbReference type="GeneID" id="54466344"/>
<reference evidence="3" key="2">
    <citation type="submission" date="2020-04" db="EMBL/GenBank/DDBJ databases">
        <authorList>
            <consortium name="NCBI Genome Project"/>
        </authorList>
    </citation>
    <scope>NUCLEOTIDE SEQUENCE</scope>
    <source>
        <strain evidence="3">CBS 304.34</strain>
    </source>
</reference>
<dbReference type="AlphaFoldDB" id="A0A6A6YRJ6"/>
<dbReference type="Proteomes" id="UP000504636">
    <property type="component" value="Unplaced"/>
</dbReference>
<evidence type="ECO:0000313" key="1">
    <source>
        <dbReference type="EMBL" id="KAF2811178.1"/>
    </source>
</evidence>
<dbReference type="RefSeq" id="XP_033578142.1">
    <property type="nucleotide sequence ID" value="XM_033725451.1"/>
</dbReference>
<accession>A0A6A6YRJ6</accession>
<evidence type="ECO:0000313" key="3">
    <source>
        <dbReference type="RefSeq" id="XP_033578142.1"/>
    </source>
</evidence>
<keyword evidence="2" id="KW-1185">Reference proteome</keyword>
<dbReference type="OrthoDB" id="5423360at2759"/>
<gene>
    <name evidence="1 3" type="ORF">BDZ99DRAFT_519839</name>
</gene>
<dbReference type="EMBL" id="MU003699">
    <property type="protein sequence ID" value="KAF2811178.1"/>
    <property type="molecule type" value="Genomic_DNA"/>
</dbReference>
<name>A0A6A6YRJ6_9PEZI</name>
<protein>
    <submittedName>
        <fullName evidence="1 3">Uncharacterized protein</fullName>
    </submittedName>
</protein>
<proteinExistence type="predicted"/>
<organism evidence="1">
    <name type="scientific">Mytilinidion resinicola</name>
    <dbReference type="NCBI Taxonomy" id="574789"/>
    <lineage>
        <taxon>Eukaryota</taxon>
        <taxon>Fungi</taxon>
        <taxon>Dikarya</taxon>
        <taxon>Ascomycota</taxon>
        <taxon>Pezizomycotina</taxon>
        <taxon>Dothideomycetes</taxon>
        <taxon>Pleosporomycetidae</taxon>
        <taxon>Mytilinidiales</taxon>
        <taxon>Mytilinidiaceae</taxon>
        <taxon>Mytilinidion</taxon>
    </lineage>
</organism>
<reference evidence="3" key="3">
    <citation type="submission" date="2025-04" db="UniProtKB">
        <authorList>
            <consortium name="RefSeq"/>
        </authorList>
    </citation>
    <scope>IDENTIFICATION</scope>
    <source>
        <strain evidence="3">CBS 304.34</strain>
    </source>
</reference>